<keyword evidence="9" id="KW-1185">Reference proteome</keyword>
<keyword evidence="7" id="KW-0812">Transmembrane</keyword>
<gene>
    <name evidence="8" type="ORF">COCCADRAFT_3065</name>
</gene>
<feature type="binding site" description="axial binding residue" evidence="6">
    <location>
        <position position="439"/>
    </location>
    <ligand>
        <name>heme</name>
        <dbReference type="ChEBI" id="CHEBI:30413"/>
    </ligand>
    <ligandPart>
        <name>Fe</name>
        <dbReference type="ChEBI" id="CHEBI:18248"/>
    </ligandPart>
</feature>
<evidence type="ECO:0000256" key="3">
    <source>
        <dbReference type="ARBA" id="ARBA00022617"/>
    </source>
</evidence>
<protein>
    <recommendedName>
        <fullName evidence="10">Cytochrome P450</fullName>
    </recommendedName>
</protein>
<feature type="transmembrane region" description="Helical" evidence="7">
    <location>
        <begin position="7"/>
        <end position="28"/>
    </location>
</feature>
<dbReference type="EMBL" id="KI964570">
    <property type="protein sequence ID" value="EUC35773.1"/>
    <property type="molecule type" value="Genomic_DNA"/>
</dbReference>
<dbReference type="AlphaFoldDB" id="W6YDP4"/>
<dbReference type="GO" id="GO:0005506">
    <property type="term" value="F:iron ion binding"/>
    <property type="evidence" value="ECO:0007669"/>
    <property type="project" value="InterPro"/>
</dbReference>
<accession>W6YDP4</accession>
<dbReference type="eggNOG" id="KOG0156">
    <property type="taxonomic scope" value="Eukaryota"/>
</dbReference>
<dbReference type="GO" id="GO:0004497">
    <property type="term" value="F:monooxygenase activity"/>
    <property type="evidence" value="ECO:0007669"/>
    <property type="project" value="InterPro"/>
</dbReference>
<dbReference type="InterPro" id="IPR050121">
    <property type="entry name" value="Cytochrome_P450_monoxygenase"/>
</dbReference>
<dbReference type="PANTHER" id="PTHR24305:SF210">
    <property type="entry name" value="CYTOCHROME P450 MONOOXYGENASE ASQL-RELATED"/>
    <property type="match status" value="1"/>
</dbReference>
<comment type="similarity">
    <text evidence="2">Belongs to the cytochrome P450 family.</text>
</comment>
<evidence type="ECO:0000256" key="7">
    <source>
        <dbReference type="SAM" id="Phobius"/>
    </source>
</evidence>
<dbReference type="RefSeq" id="XP_007709892.1">
    <property type="nucleotide sequence ID" value="XM_007711702.1"/>
</dbReference>
<keyword evidence="7" id="KW-1133">Transmembrane helix</keyword>
<dbReference type="GeneID" id="19146791"/>
<keyword evidence="7" id="KW-0472">Membrane</keyword>
<reference evidence="8 9" key="1">
    <citation type="journal article" date="2013" name="PLoS Genet.">
        <title>Comparative genome structure, secondary metabolite, and effector coding capacity across Cochliobolus pathogens.</title>
        <authorList>
            <person name="Condon B.J."/>
            <person name="Leng Y."/>
            <person name="Wu D."/>
            <person name="Bushley K.E."/>
            <person name="Ohm R.A."/>
            <person name="Otillar R."/>
            <person name="Martin J."/>
            <person name="Schackwitz W."/>
            <person name="Grimwood J."/>
            <person name="MohdZainudin N."/>
            <person name="Xue C."/>
            <person name="Wang R."/>
            <person name="Manning V.A."/>
            <person name="Dhillon B."/>
            <person name="Tu Z.J."/>
            <person name="Steffenson B.J."/>
            <person name="Salamov A."/>
            <person name="Sun H."/>
            <person name="Lowry S."/>
            <person name="LaButti K."/>
            <person name="Han J."/>
            <person name="Copeland A."/>
            <person name="Lindquist E."/>
            <person name="Barry K."/>
            <person name="Schmutz J."/>
            <person name="Baker S.E."/>
            <person name="Ciuffetti L.M."/>
            <person name="Grigoriev I.V."/>
            <person name="Zhong S."/>
            <person name="Turgeon B.G."/>
        </authorList>
    </citation>
    <scope>NUCLEOTIDE SEQUENCE [LARGE SCALE GENOMIC DNA]</scope>
    <source>
        <strain evidence="8 9">26-R-13</strain>
    </source>
</reference>
<dbReference type="InterPro" id="IPR036396">
    <property type="entry name" value="Cyt_P450_sf"/>
</dbReference>
<evidence type="ECO:0008006" key="10">
    <source>
        <dbReference type="Google" id="ProtNLM"/>
    </source>
</evidence>
<dbReference type="CDD" id="cd11058">
    <property type="entry name" value="CYP60B-like"/>
    <property type="match status" value="1"/>
</dbReference>
<evidence type="ECO:0000256" key="1">
    <source>
        <dbReference type="ARBA" id="ARBA00001971"/>
    </source>
</evidence>
<proteinExistence type="inferred from homology"/>
<dbReference type="InterPro" id="IPR001128">
    <property type="entry name" value="Cyt_P450"/>
</dbReference>
<dbReference type="KEGG" id="bze:COCCADRAFT_3065"/>
<dbReference type="GO" id="GO:0016705">
    <property type="term" value="F:oxidoreductase activity, acting on paired donors, with incorporation or reduction of molecular oxygen"/>
    <property type="evidence" value="ECO:0007669"/>
    <property type="project" value="InterPro"/>
</dbReference>
<keyword evidence="4 6" id="KW-0479">Metal-binding</keyword>
<dbReference type="PRINTS" id="PR00385">
    <property type="entry name" value="P450"/>
</dbReference>
<evidence type="ECO:0000256" key="2">
    <source>
        <dbReference type="ARBA" id="ARBA00010617"/>
    </source>
</evidence>
<evidence type="ECO:0000256" key="5">
    <source>
        <dbReference type="ARBA" id="ARBA00023004"/>
    </source>
</evidence>
<dbReference type="STRING" id="930089.W6YDP4"/>
<dbReference type="PRINTS" id="PR00463">
    <property type="entry name" value="EP450I"/>
</dbReference>
<dbReference type="HOGENOM" id="CLU_001570_14_11_1"/>
<evidence type="ECO:0000256" key="6">
    <source>
        <dbReference type="PIRSR" id="PIRSR602401-1"/>
    </source>
</evidence>
<comment type="cofactor">
    <cofactor evidence="1 6">
        <name>heme</name>
        <dbReference type="ChEBI" id="CHEBI:30413"/>
    </cofactor>
</comment>
<dbReference type="GO" id="GO:0020037">
    <property type="term" value="F:heme binding"/>
    <property type="evidence" value="ECO:0007669"/>
    <property type="project" value="InterPro"/>
</dbReference>
<name>W6YDP4_COCC2</name>
<evidence type="ECO:0000313" key="9">
    <source>
        <dbReference type="Proteomes" id="UP000053841"/>
    </source>
</evidence>
<dbReference type="Gene3D" id="1.10.630.10">
    <property type="entry name" value="Cytochrome P450"/>
    <property type="match status" value="1"/>
</dbReference>
<dbReference type="SUPFAM" id="SSF48264">
    <property type="entry name" value="Cytochrome P450"/>
    <property type="match status" value="1"/>
</dbReference>
<organism evidence="8 9">
    <name type="scientific">Cochliobolus carbonum (strain 26-R-13)</name>
    <name type="common">Maize leaf spot fungus</name>
    <name type="synonym">Bipolaris zeicola</name>
    <dbReference type="NCBI Taxonomy" id="930089"/>
    <lineage>
        <taxon>Eukaryota</taxon>
        <taxon>Fungi</taxon>
        <taxon>Dikarya</taxon>
        <taxon>Ascomycota</taxon>
        <taxon>Pezizomycotina</taxon>
        <taxon>Dothideomycetes</taxon>
        <taxon>Pleosporomycetidae</taxon>
        <taxon>Pleosporales</taxon>
        <taxon>Pleosporineae</taxon>
        <taxon>Pleosporaceae</taxon>
        <taxon>Bipolaris</taxon>
    </lineage>
</organism>
<dbReference type="Pfam" id="PF00067">
    <property type="entry name" value="p450"/>
    <property type="match status" value="1"/>
</dbReference>
<sequence length="499" mass="56459">MSHILNLLAFGAFGVTSSILFRILYNIFLHPLRHHPGPRWWAATRLAWSDSMQSGTYHLKLAQFHQQYGPVVRVAPDELSYIDPEAWKDIYGNRNIPKNRVWAGQEEEHRPISIVSTDEATHLRNRRALTRAFTEHAITEHAPLLEGLVETMIQKLSEATKQGGGSAIVNFTDWFNWLTFDISGILSFGESFGSVAAGRAHPWVEISCSFGKGIALMASINFFRPLNKLLKLAMPRGIMEKMKYHKELAHAKFMQRLAMEHKEKTQDYVGSILAYNQDKGETKIPDEEIETNMTVIIFAGSETTSTSLTAILTQLLQNSAALTKVVTEIRENFRSEQDISITSVGKLDYLDAVIQEGIRMGPPVAVGLPRITPTEGEIICGQYIPGNTFVSVNQYSTFRSTLNFTDPDLFVPERFLTNSPYPSDRIDAFVPFLLGRHKCMGQKLAWAIMRLTLARLFFRFNLEAAEQVGDFGLQNNFMFWEKRALNVEIQPRERAGVVE</sequence>
<evidence type="ECO:0000256" key="4">
    <source>
        <dbReference type="ARBA" id="ARBA00022723"/>
    </source>
</evidence>
<keyword evidence="5 6" id="KW-0408">Iron</keyword>
<dbReference type="Proteomes" id="UP000053841">
    <property type="component" value="Unassembled WGS sequence"/>
</dbReference>
<keyword evidence="3 6" id="KW-0349">Heme</keyword>
<dbReference type="OrthoDB" id="1470350at2759"/>
<dbReference type="PANTHER" id="PTHR24305">
    <property type="entry name" value="CYTOCHROME P450"/>
    <property type="match status" value="1"/>
</dbReference>
<dbReference type="InterPro" id="IPR002401">
    <property type="entry name" value="Cyt_P450_E_grp-I"/>
</dbReference>
<evidence type="ECO:0000313" key="8">
    <source>
        <dbReference type="EMBL" id="EUC35773.1"/>
    </source>
</evidence>